<dbReference type="SUPFAM" id="SSF57716">
    <property type="entry name" value="Glucocorticoid receptor-like (DNA-binding domain)"/>
    <property type="match status" value="2"/>
</dbReference>
<comment type="caution">
    <text evidence="9">The sequence shown here is derived from an EMBL/GenBank/DDBJ whole genome shotgun (WGS) entry which is preliminary data.</text>
</comment>
<dbReference type="EMBL" id="AWUE01019235">
    <property type="protein sequence ID" value="OMO74985.1"/>
    <property type="molecule type" value="Genomic_DNA"/>
</dbReference>
<evidence type="ECO:0000259" key="8">
    <source>
        <dbReference type="PROSITE" id="PS50023"/>
    </source>
</evidence>
<keyword evidence="4 7" id="KW-0862">Zinc</keyword>
<evidence type="ECO:0000256" key="1">
    <source>
        <dbReference type="ARBA" id="ARBA00010768"/>
    </source>
</evidence>
<evidence type="ECO:0000256" key="6">
    <source>
        <dbReference type="ARBA" id="ARBA00023038"/>
    </source>
</evidence>
<dbReference type="STRING" id="93759.A0A1R3HXB2"/>
<evidence type="ECO:0000313" key="9">
    <source>
        <dbReference type="EMBL" id="OMO74985.1"/>
    </source>
</evidence>
<dbReference type="OrthoDB" id="25414at2759"/>
<dbReference type="InterPro" id="IPR022087">
    <property type="entry name" value="DA1-like_dom"/>
</dbReference>
<keyword evidence="6 7" id="KW-0440">LIM domain</keyword>
<dbReference type="Gene3D" id="2.10.110.10">
    <property type="entry name" value="Cysteine Rich Protein"/>
    <property type="match status" value="1"/>
</dbReference>
<dbReference type="Pfam" id="PF23625">
    <property type="entry name" value="UIM_2"/>
    <property type="match status" value="2"/>
</dbReference>
<accession>A0A1R3HXB2</accession>
<name>A0A1R3HXB2_9ROSI</name>
<dbReference type="GO" id="GO:0046856">
    <property type="term" value="P:phosphatidylinositol dephosphorylation"/>
    <property type="evidence" value="ECO:0007669"/>
    <property type="project" value="InterPro"/>
</dbReference>
<keyword evidence="5" id="KW-0832">Ubl conjugation</keyword>
<dbReference type="InterPro" id="IPR045218">
    <property type="entry name" value="DA1-like"/>
</dbReference>
<dbReference type="InterPro" id="IPR036691">
    <property type="entry name" value="Endo/exonu/phosph_ase_sf"/>
</dbReference>
<evidence type="ECO:0000256" key="7">
    <source>
        <dbReference type="PROSITE-ProRule" id="PRU00125"/>
    </source>
</evidence>
<dbReference type="GO" id="GO:0043130">
    <property type="term" value="F:ubiquitin binding"/>
    <property type="evidence" value="ECO:0007669"/>
    <property type="project" value="UniProtKB-ARBA"/>
</dbReference>
<dbReference type="Proteomes" id="UP000187203">
    <property type="component" value="Unassembled WGS sequence"/>
</dbReference>
<feature type="domain" description="LIM zinc-binding" evidence="8">
    <location>
        <begin position="475"/>
        <end position="535"/>
    </location>
</feature>
<dbReference type="AlphaFoldDB" id="A0A1R3HXB2"/>
<dbReference type="PANTHER" id="PTHR24209:SF29">
    <property type="entry name" value="PROTEIN DA1"/>
    <property type="match status" value="1"/>
</dbReference>
<keyword evidence="2 7" id="KW-0479">Metal-binding</keyword>
<dbReference type="Pfam" id="PF12315">
    <property type="entry name" value="DA1-like"/>
    <property type="match status" value="2"/>
</dbReference>
<evidence type="ECO:0000256" key="3">
    <source>
        <dbReference type="ARBA" id="ARBA00022737"/>
    </source>
</evidence>
<keyword evidence="10" id="KW-1185">Reference proteome</keyword>
<reference evidence="10" key="1">
    <citation type="submission" date="2013-09" db="EMBL/GenBank/DDBJ databases">
        <title>Corchorus olitorius genome sequencing.</title>
        <authorList>
            <person name="Alam M."/>
            <person name="Haque M.S."/>
            <person name="Islam M.S."/>
            <person name="Emdad E.M."/>
            <person name="Islam M.M."/>
            <person name="Ahmed B."/>
            <person name="Halim A."/>
            <person name="Hossen Q.M.M."/>
            <person name="Hossain M.Z."/>
            <person name="Ahmed R."/>
            <person name="Khan M.M."/>
            <person name="Islam R."/>
            <person name="Rashid M.M."/>
            <person name="Khan S.A."/>
            <person name="Rahman M.S."/>
            <person name="Alam M."/>
            <person name="Yahiya A.S."/>
            <person name="Khan M.S."/>
            <person name="Azam M.S."/>
            <person name="Haque T."/>
            <person name="Lashkar M.Z.H."/>
            <person name="Akhand A.I."/>
            <person name="Morshed G."/>
            <person name="Roy S."/>
            <person name="Uddin K.S."/>
            <person name="Rabeya T."/>
            <person name="Hossain A.S."/>
            <person name="Chowdhury A."/>
            <person name="Snigdha A.R."/>
            <person name="Mortoza M.S."/>
            <person name="Matin S.A."/>
            <person name="Hoque S.M.E."/>
            <person name="Islam M.K."/>
            <person name="Roy D.K."/>
            <person name="Haider R."/>
            <person name="Moosa M.M."/>
            <person name="Elias S.M."/>
            <person name="Hasan A.M."/>
            <person name="Jahan S."/>
            <person name="Shafiuddin M."/>
            <person name="Mahmood N."/>
            <person name="Shommy N.S."/>
        </authorList>
    </citation>
    <scope>NUCLEOTIDE SEQUENCE [LARGE SCALE GENOMIC DNA]</scope>
    <source>
        <strain evidence="10">cv. O-4</strain>
    </source>
</reference>
<proteinExistence type="inferred from homology"/>
<dbReference type="PANTHER" id="PTHR24209">
    <property type="entry name" value="PROTEIN DA1-RELATED 2"/>
    <property type="match status" value="1"/>
</dbReference>
<dbReference type="GO" id="GO:0016791">
    <property type="term" value="F:phosphatase activity"/>
    <property type="evidence" value="ECO:0007669"/>
    <property type="project" value="InterPro"/>
</dbReference>
<sequence length="865" mass="98910">MGNFYTILQAGKGRRSKYKRKPVLDSFNNPVGSHEGIKTVRADNHCDFSRNSDLCICVVTWNMNGQVTYEDLVELVGSNRRFDLLVVGLQEAPRDNLARLLKDALLETHQLLGKAIMQSLQLFVFGPKNSDLFINELKVDKHSVGGCGGIIRRTKGAVAIRINYKGFRMVFITCHLSAHARNVEERNSQCRHISHSLFSKYWNPYARPAHITVWLGDLNYRLQGIKTHPARNLIQRNLHPLLTSKDQLLQEAERGQIFNGYCEGTLTFKPTYKYNIGSSNYDTSYKVRVPSWTDRILFKIEDPNKINATLHCYESIDDIFSSDHKPILSDLGLFCSLLPPFAAGRNLIDYEQITSCIMDWIKKIFKGRPNKFSEGHYHGHYVEDPHPQFYTPSATGDAWQEHENEEIDRAIALSLLEESQRGRKVVDDEHQLEEDEQLARALQESLNFEPPGPPPQYENVNTYQPMPVHFPMGYRICAGCNTEIGHGRFLNCLNAFWHPECFRCHACNLPISDYEFSMSGNYRFHKSCYKERFHPKCDVCNHFIPTNPAGLIEYRAHPFWIQKYCPAHEHDGTPRCCSCERMEPQDTGYVALNDGRKLCLECLDSAVMDTKECQPLYLDILEFYEGLNMKVEQQVPLLLVERQALNDAREGEKNLLDAMEIAASTFFSLFSSLHSIVACSGHYHMPETRGLCLSEEQTVSTVLRRPRFGTGNRATDMITEPWKLTRRCEVTAILILYGLPRLLTGSILAHEMMHAWMRLQGFRTLSQDVEEGICQVLAHMWLLTQLESASSSSVASTSASASSSRLKKGKRPQFEKKLGEFFKHQIESDTSPVYGDGFRAGHQAVYKYGLRKTLEHIRMTGRFPY</sequence>
<dbReference type="PROSITE" id="PS00478">
    <property type="entry name" value="LIM_DOMAIN_1"/>
    <property type="match status" value="1"/>
</dbReference>
<dbReference type="SMART" id="SM00726">
    <property type="entry name" value="UIM"/>
    <property type="match status" value="2"/>
</dbReference>
<dbReference type="PROSITE" id="PS50023">
    <property type="entry name" value="LIM_DOMAIN_2"/>
    <property type="match status" value="1"/>
</dbReference>
<evidence type="ECO:0000256" key="2">
    <source>
        <dbReference type="ARBA" id="ARBA00022723"/>
    </source>
</evidence>
<dbReference type="FunFam" id="3.60.10.10:FF:000044">
    <property type="entry name" value="Type IV inositol polyphosphate 5-phosphatase 11"/>
    <property type="match status" value="1"/>
</dbReference>
<dbReference type="InterPro" id="IPR003903">
    <property type="entry name" value="UIM_dom"/>
</dbReference>
<dbReference type="FunFam" id="2.10.110.10:FF:000078">
    <property type="entry name" value="Protein DA1-related 1"/>
    <property type="match status" value="1"/>
</dbReference>
<dbReference type="GO" id="GO:0046872">
    <property type="term" value="F:metal ion binding"/>
    <property type="evidence" value="ECO:0007669"/>
    <property type="project" value="UniProtKB-KW"/>
</dbReference>
<keyword evidence="3" id="KW-0677">Repeat</keyword>
<gene>
    <name evidence="9" type="ORF">COLO4_26385</name>
</gene>
<dbReference type="SMART" id="SM00132">
    <property type="entry name" value="LIM"/>
    <property type="match status" value="1"/>
</dbReference>
<dbReference type="Gene3D" id="3.60.10.10">
    <property type="entry name" value="Endonuclease/exonuclease/phosphatase"/>
    <property type="match status" value="1"/>
</dbReference>
<dbReference type="PROSITE" id="PS50330">
    <property type="entry name" value="UIM"/>
    <property type="match status" value="2"/>
</dbReference>
<evidence type="ECO:0000256" key="5">
    <source>
        <dbReference type="ARBA" id="ARBA00022843"/>
    </source>
</evidence>
<dbReference type="Pfam" id="PF22669">
    <property type="entry name" value="Exo_endo_phos2"/>
    <property type="match status" value="1"/>
</dbReference>
<dbReference type="InterPro" id="IPR000300">
    <property type="entry name" value="IPPc"/>
</dbReference>
<evidence type="ECO:0000256" key="4">
    <source>
        <dbReference type="ARBA" id="ARBA00022833"/>
    </source>
</evidence>
<dbReference type="InterPro" id="IPR001781">
    <property type="entry name" value="Znf_LIM"/>
</dbReference>
<protein>
    <submittedName>
        <fullName evidence="9">Inositol polyphosphate-related phosphatase</fullName>
    </submittedName>
</protein>
<dbReference type="SMART" id="SM00128">
    <property type="entry name" value="IPPc"/>
    <property type="match status" value="1"/>
</dbReference>
<dbReference type="GO" id="GO:0032875">
    <property type="term" value="P:regulation of DNA endoreduplication"/>
    <property type="evidence" value="ECO:0007669"/>
    <property type="project" value="UniProtKB-ARBA"/>
</dbReference>
<dbReference type="CDD" id="cd09396">
    <property type="entry name" value="LIM_DA1"/>
    <property type="match status" value="1"/>
</dbReference>
<evidence type="ECO:0000313" key="10">
    <source>
        <dbReference type="Proteomes" id="UP000187203"/>
    </source>
</evidence>
<comment type="similarity">
    <text evidence="1">Belongs to the inositol polyphosphate 5-phosphatase family.</text>
</comment>
<dbReference type="SUPFAM" id="SSF56219">
    <property type="entry name" value="DNase I-like"/>
    <property type="match status" value="1"/>
</dbReference>
<organism evidence="9 10">
    <name type="scientific">Corchorus olitorius</name>
    <dbReference type="NCBI Taxonomy" id="93759"/>
    <lineage>
        <taxon>Eukaryota</taxon>
        <taxon>Viridiplantae</taxon>
        <taxon>Streptophyta</taxon>
        <taxon>Embryophyta</taxon>
        <taxon>Tracheophyta</taxon>
        <taxon>Spermatophyta</taxon>
        <taxon>Magnoliopsida</taxon>
        <taxon>eudicotyledons</taxon>
        <taxon>Gunneridae</taxon>
        <taxon>Pentapetalae</taxon>
        <taxon>rosids</taxon>
        <taxon>malvids</taxon>
        <taxon>Malvales</taxon>
        <taxon>Malvaceae</taxon>
        <taxon>Grewioideae</taxon>
        <taxon>Apeibeae</taxon>
        <taxon>Corchorus</taxon>
    </lineage>
</organism>
<dbReference type="GO" id="GO:0008233">
    <property type="term" value="F:peptidase activity"/>
    <property type="evidence" value="ECO:0007669"/>
    <property type="project" value="UniProtKB-ARBA"/>
</dbReference>
<dbReference type="Pfam" id="PF00412">
    <property type="entry name" value="LIM"/>
    <property type="match status" value="1"/>
</dbReference>